<organism evidence="11 12">
    <name type="scientific">Shewanella mangrovi</name>
    <dbReference type="NCBI Taxonomy" id="1515746"/>
    <lineage>
        <taxon>Bacteria</taxon>
        <taxon>Pseudomonadati</taxon>
        <taxon>Pseudomonadota</taxon>
        <taxon>Gammaproteobacteria</taxon>
        <taxon>Alteromonadales</taxon>
        <taxon>Shewanellaceae</taxon>
        <taxon>Shewanella</taxon>
    </lineage>
</organism>
<comment type="cofactor">
    <cofactor evidence="10">
        <name>FMN</name>
        <dbReference type="ChEBI" id="CHEBI:58210"/>
    </cofactor>
</comment>
<dbReference type="AlphaFoldDB" id="A0A094JEQ2"/>
<dbReference type="Proteomes" id="UP000029264">
    <property type="component" value="Unassembled WGS sequence"/>
</dbReference>
<reference evidence="11 12" key="1">
    <citation type="submission" date="2014-06" db="EMBL/GenBank/DDBJ databases">
        <title>Shewanella sp. YQH10.</title>
        <authorList>
            <person name="Liu Y."/>
            <person name="Zeng R."/>
        </authorList>
    </citation>
    <scope>NUCLEOTIDE SEQUENCE [LARGE SCALE GENOMIC DNA]</scope>
    <source>
        <strain evidence="11 12">YQH10</strain>
    </source>
</reference>
<dbReference type="RefSeq" id="WP_037444880.1">
    <property type="nucleotide sequence ID" value="NZ_JPEO01000017.1"/>
</dbReference>
<feature type="transmembrane region" description="Helical" evidence="10">
    <location>
        <begin position="69"/>
        <end position="89"/>
    </location>
</feature>
<keyword evidence="10" id="KW-0997">Cell inner membrane</keyword>
<name>A0A094JEQ2_9GAMM</name>
<evidence type="ECO:0000256" key="1">
    <source>
        <dbReference type="ARBA" id="ARBA00022448"/>
    </source>
</evidence>
<keyword evidence="4 10" id="KW-0288">FMN</keyword>
<evidence type="ECO:0000256" key="5">
    <source>
        <dbReference type="ARBA" id="ARBA00022692"/>
    </source>
</evidence>
<evidence type="ECO:0000313" key="12">
    <source>
        <dbReference type="Proteomes" id="UP000029264"/>
    </source>
</evidence>
<dbReference type="GO" id="GO:0055085">
    <property type="term" value="P:transmembrane transport"/>
    <property type="evidence" value="ECO:0007669"/>
    <property type="project" value="InterPro"/>
</dbReference>
<proteinExistence type="inferred from homology"/>
<keyword evidence="6 10" id="KW-1278">Translocase</keyword>
<evidence type="ECO:0000313" key="11">
    <source>
        <dbReference type="EMBL" id="KFZ36524.1"/>
    </source>
</evidence>
<evidence type="ECO:0000256" key="8">
    <source>
        <dbReference type="ARBA" id="ARBA00022989"/>
    </source>
</evidence>
<comment type="subcellular location">
    <subcellularLocation>
        <location evidence="10">Cell inner membrane</location>
        <topology evidence="10">Multi-pass membrane protein</topology>
    </subcellularLocation>
</comment>
<evidence type="ECO:0000256" key="9">
    <source>
        <dbReference type="ARBA" id="ARBA00023136"/>
    </source>
</evidence>
<dbReference type="Pfam" id="PF03116">
    <property type="entry name" value="NQR2_RnfD_RnfE"/>
    <property type="match status" value="1"/>
</dbReference>
<dbReference type="GO" id="GO:0005886">
    <property type="term" value="C:plasma membrane"/>
    <property type="evidence" value="ECO:0007669"/>
    <property type="project" value="UniProtKB-SubCell"/>
</dbReference>
<keyword evidence="2 10" id="KW-0597">Phosphoprotein</keyword>
<evidence type="ECO:0000256" key="6">
    <source>
        <dbReference type="ARBA" id="ARBA00022967"/>
    </source>
</evidence>
<protein>
    <recommendedName>
        <fullName evidence="10">Ion-translocating oxidoreductase complex subunit D</fullName>
        <ecNumber evidence="10">7.-.-.-</ecNumber>
    </recommendedName>
    <alternativeName>
        <fullName evidence="10">Rnf electron transport complex subunit D</fullName>
    </alternativeName>
</protein>
<evidence type="ECO:0000256" key="3">
    <source>
        <dbReference type="ARBA" id="ARBA00022630"/>
    </source>
</evidence>
<keyword evidence="5 10" id="KW-0812">Transmembrane</keyword>
<feature type="transmembrane region" description="Helical" evidence="10">
    <location>
        <begin position="296"/>
        <end position="314"/>
    </location>
</feature>
<sequence>MALNIASSPHMSKPLRTSTVMQRVLLCALPGLAVQIAFFGWGTLFQVLLAMLTALISESAIMKLRARPVASALSDNSALLTALLIGVAVPPLAPWWLTVIGTAFAIIIVKQLYGGLGNNLFNPAMAAYVVLLIAFPVQMTSWVAPISIAEHSPQLLESLRIILAGTQISVADTFQQGIDGFTMATPLDTLRTDLSQGHVISDILQKSAFNGVVGAGWFWVNLAYLFGGLLMLKMRLIRWHISAGVLGALSICAAIGWMWEPATHVSPLMHLFSGATMLGAFFIATDPVTAATSNKGRVIFGAIIGLLVYLIRSYGGYPDAFAFAVLLANLTAPLLDYYIKPRTYGHGRASS</sequence>
<keyword evidence="3 10" id="KW-0285">Flavoprotein</keyword>
<dbReference type="HAMAP" id="MF_00462">
    <property type="entry name" value="RsxD_RnfD"/>
    <property type="match status" value="1"/>
</dbReference>
<comment type="similarity">
    <text evidence="10">Belongs to the NqrB/RnfD family.</text>
</comment>
<feature type="modified residue" description="FMN phosphoryl threonine" evidence="10">
    <location>
        <position position="185"/>
    </location>
</feature>
<keyword evidence="8 10" id="KW-1133">Transmembrane helix</keyword>
<keyword evidence="10" id="KW-1003">Cell membrane</keyword>
<comment type="caution">
    <text evidence="11">The sequence shown here is derived from an EMBL/GenBank/DDBJ whole genome shotgun (WGS) entry which is preliminary data.</text>
</comment>
<feature type="transmembrane region" description="Helical" evidence="10">
    <location>
        <begin position="212"/>
        <end position="232"/>
    </location>
</feature>
<dbReference type="eggNOG" id="COG4658">
    <property type="taxonomic scope" value="Bacteria"/>
</dbReference>
<dbReference type="NCBIfam" id="NF002011">
    <property type="entry name" value="PRK00816.1"/>
    <property type="match status" value="1"/>
</dbReference>
<dbReference type="InterPro" id="IPR011303">
    <property type="entry name" value="RnfD_bac"/>
</dbReference>
<dbReference type="NCBIfam" id="TIGR01946">
    <property type="entry name" value="rnfD"/>
    <property type="match status" value="1"/>
</dbReference>
<dbReference type="STRING" id="1515746.HR45_16220"/>
<feature type="transmembrane region" description="Helical" evidence="10">
    <location>
        <begin position="44"/>
        <end position="62"/>
    </location>
</feature>
<comment type="subunit">
    <text evidence="10">The complex is composed of six subunits: RnfA, RnfB, RnfC, RnfD, RnfE and RnfG.</text>
</comment>
<dbReference type="PANTHER" id="PTHR30578:SF0">
    <property type="entry name" value="ION-TRANSLOCATING OXIDOREDUCTASE COMPLEX SUBUNIT D"/>
    <property type="match status" value="1"/>
</dbReference>
<evidence type="ECO:0000256" key="2">
    <source>
        <dbReference type="ARBA" id="ARBA00022553"/>
    </source>
</evidence>
<evidence type="ECO:0000256" key="7">
    <source>
        <dbReference type="ARBA" id="ARBA00022982"/>
    </source>
</evidence>
<keyword evidence="9 10" id="KW-0472">Membrane</keyword>
<comment type="function">
    <text evidence="10">Part of a membrane-bound complex that couples electron transfer with translocation of ions across the membrane.</text>
</comment>
<evidence type="ECO:0000256" key="10">
    <source>
        <dbReference type="HAMAP-Rule" id="MF_00462"/>
    </source>
</evidence>
<dbReference type="GO" id="GO:0022900">
    <property type="term" value="P:electron transport chain"/>
    <property type="evidence" value="ECO:0007669"/>
    <property type="project" value="UniProtKB-UniRule"/>
</dbReference>
<gene>
    <name evidence="10" type="primary">rnfD</name>
    <name evidence="11" type="ORF">HR45_16220</name>
</gene>
<keyword evidence="12" id="KW-1185">Reference proteome</keyword>
<feature type="transmembrane region" description="Helical" evidence="10">
    <location>
        <begin position="95"/>
        <end position="113"/>
    </location>
</feature>
<dbReference type="EC" id="7.-.-.-" evidence="10"/>
<dbReference type="EMBL" id="JPEO01000017">
    <property type="protein sequence ID" value="KFZ36524.1"/>
    <property type="molecule type" value="Genomic_DNA"/>
</dbReference>
<keyword evidence="7 10" id="KW-0249">Electron transport</keyword>
<keyword evidence="1 10" id="KW-0813">Transport</keyword>
<dbReference type="InterPro" id="IPR004338">
    <property type="entry name" value="NqrB/RnfD"/>
</dbReference>
<feature type="transmembrane region" description="Helical" evidence="10">
    <location>
        <begin position="320"/>
        <end position="339"/>
    </location>
</feature>
<accession>A0A094JEQ2</accession>
<feature type="transmembrane region" description="Helical" evidence="10">
    <location>
        <begin position="265"/>
        <end position="284"/>
    </location>
</feature>
<feature type="transmembrane region" description="Helical" evidence="10">
    <location>
        <begin position="125"/>
        <end position="148"/>
    </location>
</feature>
<dbReference type="OrthoDB" id="9776359at2"/>
<feature type="transmembrane region" description="Helical" evidence="10">
    <location>
        <begin position="239"/>
        <end position="259"/>
    </location>
</feature>
<evidence type="ECO:0000256" key="4">
    <source>
        <dbReference type="ARBA" id="ARBA00022643"/>
    </source>
</evidence>
<dbReference type="PANTHER" id="PTHR30578">
    <property type="entry name" value="ELECTRON TRANSPORT COMPLEX PROTEIN RNFD"/>
    <property type="match status" value="1"/>
</dbReference>